<reference evidence="3 4" key="1">
    <citation type="submission" date="2014-07" db="EMBL/GenBank/DDBJ databases">
        <title>Methanogenic archaea and the global carbon cycle.</title>
        <authorList>
            <person name="Henriksen J.R."/>
            <person name="Luke J."/>
            <person name="Reinhart S."/>
            <person name="Benedict M.N."/>
            <person name="Youngblut N.D."/>
            <person name="Metcalf M.E."/>
            <person name="Whitaker R.J."/>
            <person name="Metcalf W.W."/>
        </authorList>
    </citation>
    <scope>NUCLEOTIDE SEQUENCE [LARGE SCALE GENOMIC DNA]</scope>
    <source>
        <strain evidence="3 4">227</strain>
    </source>
</reference>
<gene>
    <name evidence="3" type="ORF">MSBR2_2171</name>
</gene>
<dbReference type="Pfam" id="PF03787">
    <property type="entry name" value="RAMPs"/>
    <property type="match status" value="1"/>
</dbReference>
<evidence type="ECO:0000259" key="2">
    <source>
        <dbReference type="Pfam" id="PF03787"/>
    </source>
</evidence>
<dbReference type="InterPro" id="IPR023825">
    <property type="entry name" value="CRISPR-assoc_RAMP_BGP1436"/>
</dbReference>
<evidence type="ECO:0000256" key="1">
    <source>
        <dbReference type="ARBA" id="ARBA00023118"/>
    </source>
</evidence>
<dbReference type="InterPro" id="IPR005537">
    <property type="entry name" value="RAMP_III_fam"/>
</dbReference>
<evidence type="ECO:0000313" key="4">
    <source>
        <dbReference type="Proteomes" id="UP000033079"/>
    </source>
</evidence>
<evidence type="ECO:0000313" key="3">
    <source>
        <dbReference type="EMBL" id="AKB58687.1"/>
    </source>
</evidence>
<organism evidence="3 4">
    <name type="scientific">Methanosarcina barkeri 227</name>
    <dbReference type="NCBI Taxonomy" id="1434106"/>
    <lineage>
        <taxon>Archaea</taxon>
        <taxon>Methanobacteriati</taxon>
        <taxon>Methanobacteriota</taxon>
        <taxon>Stenosarchaea group</taxon>
        <taxon>Methanomicrobia</taxon>
        <taxon>Methanosarcinales</taxon>
        <taxon>Methanosarcinaceae</taxon>
        <taxon>Methanosarcina</taxon>
    </lineage>
</organism>
<dbReference type="AlphaFoldDB" id="A0A0E3R4U1"/>
<dbReference type="RefSeq" id="WP_052725785.1">
    <property type="nucleotide sequence ID" value="NZ_CP009530.1"/>
</dbReference>
<keyword evidence="1" id="KW-0051">Antiviral defense</keyword>
<dbReference type="Proteomes" id="UP000033079">
    <property type="component" value="Chromosome"/>
</dbReference>
<name>A0A0E3R4U1_METBA</name>
<dbReference type="NCBIfam" id="TIGR03986">
    <property type="entry name" value="TIGR03986 family CRISPR-associated RAMP protein"/>
    <property type="match status" value="1"/>
</dbReference>
<dbReference type="EMBL" id="CP009530">
    <property type="protein sequence ID" value="AKB58687.1"/>
    <property type="molecule type" value="Genomic_DNA"/>
</dbReference>
<sequence>MGKNNFAENVATAPYNFVPLNSTVISSDNDSSVITGIHDRYDYLERLTGYIECKLETLTPIYIRGGLTKEEVKAKKEAKDNSNFFSPAGQIRIPGSSLRGMIRTLVEIASWGKFGFFEDRNLYFRGFADNCKNLREEYDSQMRSYDMESERTIYKMLAGYIVKEGFKYFIYPAEKTGKKEKQFYNMKIEEASEEIKKIGKKRENYNYYKLKDGRSIVVSGPMSNKKDPELSKKHDWVINKIDRNIQNKIEIPEIDIQNYNRDESRGNKVPDLMKLCYDDKEVPCFYVEWLDGENNKRVSFGNTALFRVSYQKSIRDHIPINGIKNKEKIDFANAIFGNTFEGEKDSNVNPIAGRVFFEDAKLVNPNNNCLMDEEPPGILLGPKPTSFQLYLEQDSNIVDELKNYNSGARIRGNKFYWHKSGDKWEYKYHDQGNSNEKVKPKKIQPVKSYTEFKFQIRYENLSENELGALLFALKLPEGCAHKIGMGKPYGLGSVKITPRLYISDRSGRYLTLFNGNGWGLAEYKQKDRVLNETVSAFEGYILQNMSPSDKGKASSLWETHRLKQLKKLLEVQKGKNLEKDKKTEYMNLKKFRYRDVLPIPEDI</sequence>
<proteinExistence type="predicted"/>
<dbReference type="HOGENOM" id="CLU_023344_0_0_2"/>
<accession>A0A0E3R4U1</accession>
<dbReference type="PATRIC" id="fig|1434106.5.peg.2803"/>
<protein>
    <submittedName>
        <fullName evidence="3">DUF324 domain-containing protein</fullName>
    </submittedName>
</protein>
<dbReference type="GO" id="GO:0051607">
    <property type="term" value="P:defense response to virus"/>
    <property type="evidence" value="ECO:0007669"/>
    <property type="project" value="UniProtKB-KW"/>
</dbReference>
<dbReference type="KEGG" id="mbar:MSBR2_2171"/>
<feature type="domain" description="CRISPR type III-associated protein" evidence="2">
    <location>
        <begin position="54"/>
        <end position="495"/>
    </location>
</feature>
<dbReference type="GeneID" id="24801211"/>